<feature type="region of interest" description="Disordered" evidence="6">
    <location>
        <begin position="309"/>
        <end position="369"/>
    </location>
</feature>
<dbReference type="Gene3D" id="1.10.510.10">
    <property type="entry name" value="Transferase(Phosphotransferase) domain 1"/>
    <property type="match status" value="1"/>
</dbReference>
<evidence type="ECO:0000256" key="3">
    <source>
        <dbReference type="ARBA" id="ARBA00022777"/>
    </source>
</evidence>
<evidence type="ECO:0000256" key="2">
    <source>
        <dbReference type="ARBA" id="ARBA00022741"/>
    </source>
</evidence>
<gene>
    <name evidence="8" type="ORF">SAMN05216552_101894</name>
</gene>
<evidence type="ECO:0000256" key="1">
    <source>
        <dbReference type="ARBA" id="ARBA00022679"/>
    </source>
</evidence>
<dbReference type="PANTHER" id="PTHR43289:SF34">
    <property type="entry name" value="SERINE_THREONINE-PROTEIN KINASE YBDM-RELATED"/>
    <property type="match status" value="1"/>
</dbReference>
<dbReference type="STRING" id="1035707.SAMN05216552_101894"/>
<evidence type="ECO:0000313" key="9">
    <source>
        <dbReference type="Proteomes" id="UP000199391"/>
    </source>
</evidence>
<accession>A0A1I7KPE1</accession>
<feature type="domain" description="Protein kinase" evidence="7">
    <location>
        <begin position="34"/>
        <end position="319"/>
    </location>
</feature>
<evidence type="ECO:0000256" key="5">
    <source>
        <dbReference type="PROSITE-ProRule" id="PRU10141"/>
    </source>
</evidence>
<dbReference type="AlphaFoldDB" id="A0A1I7KPE1"/>
<dbReference type="InterPro" id="IPR000719">
    <property type="entry name" value="Prot_kinase_dom"/>
</dbReference>
<dbReference type="Pfam" id="PF14326">
    <property type="entry name" value="DUF4384"/>
    <property type="match status" value="1"/>
</dbReference>
<dbReference type="PROSITE" id="PS50011">
    <property type="entry name" value="PROTEIN_KINASE_DOM"/>
    <property type="match status" value="1"/>
</dbReference>
<dbReference type="InterPro" id="IPR025493">
    <property type="entry name" value="DUF4384"/>
</dbReference>
<dbReference type="RefSeq" id="WP_093557148.1">
    <property type="nucleotide sequence ID" value="NZ_FPBO01000018.1"/>
</dbReference>
<dbReference type="OrthoDB" id="9801841at2"/>
<dbReference type="PANTHER" id="PTHR43289">
    <property type="entry name" value="MITOGEN-ACTIVATED PROTEIN KINASE KINASE KINASE 20-RELATED"/>
    <property type="match status" value="1"/>
</dbReference>
<feature type="compositionally biased region" description="Low complexity" evidence="6">
    <location>
        <begin position="425"/>
        <end position="434"/>
    </location>
</feature>
<dbReference type="GO" id="GO:0004713">
    <property type="term" value="F:protein tyrosine kinase activity"/>
    <property type="evidence" value="ECO:0007669"/>
    <property type="project" value="InterPro"/>
</dbReference>
<feature type="region of interest" description="Disordered" evidence="6">
    <location>
        <begin position="407"/>
        <end position="441"/>
    </location>
</feature>
<protein>
    <recommendedName>
        <fullName evidence="7">Protein kinase domain-containing protein</fullName>
    </recommendedName>
</protein>
<feature type="compositionally biased region" description="Pro residues" evidence="6">
    <location>
        <begin position="312"/>
        <end position="326"/>
    </location>
</feature>
<dbReference type="Proteomes" id="UP000199391">
    <property type="component" value="Unassembled WGS sequence"/>
</dbReference>
<keyword evidence="2 5" id="KW-0547">Nucleotide-binding</keyword>
<dbReference type="InterPro" id="IPR008266">
    <property type="entry name" value="Tyr_kinase_AS"/>
</dbReference>
<dbReference type="PROSITE" id="PS00109">
    <property type="entry name" value="PROTEIN_KINASE_TYR"/>
    <property type="match status" value="1"/>
</dbReference>
<name>A0A1I7KPE1_9BURK</name>
<dbReference type="EMBL" id="FPBO01000018">
    <property type="protein sequence ID" value="SFU99280.1"/>
    <property type="molecule type" value="Genomic_DNA"/>
</dbReference>
<proteinExistence type="predicted"/>
<evidence type="ECO:0000259" key="7">
    <source>
        <dbReference type="PROSITE" id="PS50011"/>
    </source>
</evidence>
<dbReference type="Pfam" id="PF00069">
    <property type="entry name" value="Pkinase"/>
    <property type="match status" value="1"/>
</dbReference>
<keyword evidence="1" id="KW-0808">Transferase</keyword>
<keyword evidence="9" id="KW-1185">Reference proteome</keyword>
<dbReference type="InterPro" id="IPR020635">
    <property type="entry name" value="Tyr_kinase_cat_dom"/>
</dbReference>
<dbReference type="GO" id="GO:0005524">
    <property type="term" value="F:ATP binding"/>
    <property type="evidence" value="ECO:0007669"/>
    <property type="project" value="UniProtKB-UniRule"/>
</dbReference>
<organism evidence="8 9">
    <name type="scientific">Pseudoduganella namucuonensis</name>
    <dbReference type="NCBI Taxonomy" id="1035707"/>
    <lineage>
        <taxon>Bacteria</taxon>
        <taxon>Pseudomonadati</taxon>
        <taxon>Pseudomonadota</taxon>
        <taxon>Betaproteobacteria</taxon>
        <taxon>Burkholderiales</taxon>
        <taxon>Oxalobacteraceae</taxon>
        <taxon>Telluria group</taxon>
        <taxon>Pseudoduganella</taxon>
    </lineage>
</organism>
<keyword evidence="4 5" id="KW-0067">ATP-binding</keyword>
<evidence type="ECO:0000256" key="6">
    <source>
        <dbReference type="SAM" id="MobiDB-lite"/>
    </source>
</evidence>
<dbReference type="GO" id="GO:0004674">
    <property type="term" value="F:protein serine/threonine kinase activity"/>
    <property type="evidence" value="ECO:0007669"/>
    <property type="project" value="TreeGrafter"/>
</dbReference>
<reference evidence="9" key="1">
    <citation type="submission" date="2016-10" db="EMBL/GenBank/DDBJ databases">
        <authorList>
            <person name="Varghese N."/>
            <person name="Submissions S."/>
        </authorList>
    </citation>
    <scope>NUCLEOTIDE SEQUENCE [LARGE SCALE GENOMIC DNA]</scope>
    <source>
        <strain evidence="9">CGMCC 1.11014</strain>
    </source>
</reference>
<keyword evidence="3" id="KW-0418">Kinase</keyword>
<evidence type="ECO:0000313" key="8">
    <source>
        <dbReference type="EMBL" id="SFU99280.1"/>
    </source>
</evidence>
<sequence length="613" mass="64509">MSGPAVIAPGNGAVPEPPSDAGNALPPGTRLGEFELAGVIGAGGFGIVYRAYDHSLQRHVAIKEYMPASLAARPGRSRVEVKSARHAETFHAGMRSFINEARLLARFDHPALLKVYRFWEDHGTAYMAMPCYQGRTLTQTLREMGGAPGEAWLRAMLAPLLDALETMHAEDCLHRDIAPDNILMLANGQPLLLDFGAARRAIAGMAQNFTVILKPGYAPVEQYAETGAMPQGPWTDIYALGAVLHFAITGRPPAPSVARMVADAQPALAGVAAGRYSDAFLAGIDRALAVRPEHRPQSIAALRDVIGLSGAPRPPEPFTPEPPPPSQWRAAEPTGPRGTEPPGPSLSQGTGAPEPRMPQGPGRARPRAVGHTSAILATRARRAAVAALLLAAAAGVYLATREWNAPSRRAASPAPTQTPTPPPTQTQTQTRPPAGDTAPAPLDPIAVLDRIALASNRDHAVTVGVAQPRVRIGVDRLRFSVRSSRAGYVYLLMVGTDRSQFWLLFPNRLDGDNRVDAGGALALPRPSWRMTAAGPPGVDHLLALVSESPRDFSAAGLRANPPFAEFPVAALARAAGDARAGTVFAGVPRCPAGAACPASYGAALFSIEETAAP</sequence>
<dbReference type="InterPro" id="IPR011009">
    <property type="entry name" value="Kinase-like_dom_sf"/>
</dbReference>
<dbReference type="CDD" id="cd14014">
    <property type="entry name" value="STKc_PknB_like"/>
    <property type="match status" value="1"/>
</dbReference>
<dbReference type="PROSITE" id="PS00107">
    <property type="entry name" value="PROTEIN_KINASE_ATP"/>
    <property type="match status" value="1"/>
</dbReference>
<feature type="region of interest" description="Disordered" evidence="6">
    <location>
        <begin position="1"/>
        <end position="27"/>
    </location>
</feature>
<evidence type="ECO:0000256" key="4">
    <source>
        <dbReference type="ARBA" id="ARBA00022840"/>
    </source>
</evidence>
<feature type="binding site" evidence="5">
    <location>
        <position position="63"/>
    </location>
    <ligand>
        <name>ATP</name>
        <dbReference type="ChEBI" id="CHEBI:30616"/>
    </ligand>
</feature>
<dbReference type="SUPFAM" id="SSF56112">
    <property type="entry name" value="Protein kinase-like (PK-like)"/>
    <property type="match status" value="1"/>
</dbReference>
<dbReference type="InterPro" id="IPR017441">
    <property type="entry name" value="Protein_kinase_ATP_BS"/>
</dbReference>
<dbReference type="SMART" id="SM00219">
    <property type="entry name" value="TyrKc"/>
    <property type="match status" value="1"/>
</dbReference>